<evidence type="ECO:0000259" key="1">
    <source>
        <dbReference type="Pfam" id="PF09968"/>
    </source>
</evidence>
<feature type="domain" description="DUF2202" evidence="1">
    <location>
        <begin position="50"/>
        <end position="209"/>
    </location>
</feature>
<dbReference type="InterPro" id="IPR009078">
    <property type="entry name" value="Ferritin-like_SF"/>
</dbReference>
<evidence type="ECO:0000313" key="2">
    <source>
        <dbReference type="EMBL" id="MEA5477890.1"/>
    </source>
</evidence>
<name>A0ABU5TI16_9CYAN</name>
<dbReference type="EMBL" id="JAYGIE010000043">
    <property type="protein sequence ID" value="MEA5477890.1"/>
    <property type="molecule type" value="Genomic_DNA"/>
</dbReference>
<evidence type="ECO:0000313" key="3">
    <source>
        <dbReference type="Proteomes" id="UP001301388"/>
    </source>
</evidence>
<dbReference type="SUPFAM" id="SSF47240">
    <property type="entry name" value="Ferritin-like"/>
    <property type="match status" value="1"/>
</dbReference>
<keyword evidence="3" id="KW-1185">Reference proteome</keyword>
<dbReference type="Gene3D" id="1.20.1260.10">
    <property type="match status" value="1"/>
</dbReference>
<dbReference type="CDD" id="cd01048">
    <property type="entry name" value="Ferritin_like_AB2"/>
    <property type="match status" value="1"/>
</dbReference>
<protein>
    <submittedName>
        <fullName evidence="2">DUF2202 domain-containing protein</fullName>
    </submittedName>
</protein>
<accession>A0ABU5TI16</accession>
<reference evidence="2 3" key="1">
    <citation type="submission" date="2023-12" db="EMBL/GenBank/DDBJ databases">
        <title>Baltic Sea Cyanobacteria.</title>
        <authorList>
            <person name="Delbaje E."/>
            <person name="Fewer D.P."/>
            <person name="Shishido T.K."/>
        </authorList>
    </citation>
    <scope>NUCLEOTIDE SEQUENCE [LARGE SCALE GENOMIC DNA]</scope>
    <source>
        <strain evidence="2 3">UHCC 0370</strain>
    </source>
</reference>
<dbReference type="RefSeq" id="WP_323261493.1">
    <property type="nucleotide sequence ID" value="NZ_JAYGIE010000043.1"/>
</dbReference>
<dbReference type="InterPro" id="IPR019243">
    <property type="entry name" value="DUF2202"/>
</dbReference>
<dbReference type="Proteomes" id="UP001301388">
    <property type="component" value="Unassembled WGS sequence"/>
</dbReference>
<dbReference type="Pfam" id="PF09968">
    <property type="entry name" value="DUF2202"/>
    <property type="match status" value="1"/>
</dbReference>
<dbReference type="InterPro" id="IPR012347">
    <property type="entry name" value="Ferritin-like"/>
</dbReference>
<sequence length="217" mass="24502">MNSKKKIVLGIAIATCMVLIPATFIYAQSLRRPDVVAQVPTASQALTNAEIEGLKFMREEEKMARDVYRTLGDRWNLRSFSNINQAEQRHMDQVKMLMQSYGIADPVVSDRVGEFANPELAAMYTQLVQRGQTSLLEALKVGALIEETDIKDLRDRLNATVNPQIKATYGYLLQGSYNHLQAFVRQIERQGGSYTPQVLSQQELTEILAQGHRSGWR</sequence>
<proteinExistence type="predicted"/>
<comment type="caution">
    <text evidence="2">The sequence shown here is derived from an EMBL/GenBank/DDBJ whole genome shotgun (WGS) entry which is preliminary data.</text>
</comment>
<organism evidence="2 3">
    <name type="scientific">Pseudanabaena galeata UHCC 0370</name>
    <dbReference type="NCBI Taxonomy" id="3110310"/>
    <lineage>
        <taxon>Bacteria</taxon>
        <taxon>Bacillati</taxon>
        <taxon>Cyanobacteriota</taxon>
        <taxon>Cyanophyceae</taxon>
        <taxon>Pseudanabaenales</taxon>
        <taxon>Pseudanabaenaceae</taxon>
        <taxon>Pseudanabaena</taxon>
    </lineage>
</organism>
<gene>
    <name evidence="2" type="ORF">VB774_09690</name>
</gene>